<dbReference type="Proteomes" id="UP000298513">
    <property type="component" value="Unassembled WGS sequence"/>
</dbReference>
<keyword evidence="3" id="KW-1185">Reference proteome</keyword>
<dbReference type="RefSeq" id="WP_135791598.1">
    <property type="nucleotide sequence ID" value="NZ_BNBQ01000004.1"/>
</dbReference>
<organism evidence="2 3">
    <name type="scientific">Streptomyces griseoluteus</name>
    <dbReference type="NCBI Taxonomy" id="29306"/>
    <lineage>
        <taxon>Bacteria</taxon>
        <taxon>Bacillati</taxon>
        <taxon>Actinomycetota</taxon>
        <taxon>Actinomycetes</taxon>
        <taxon>Kitasatosporales</taxon>
        <taxon>Streptomycetaceae</taxon>
        <taxon>Streptomyces</taxon>
    </lineage>
</organism>
<protein>
    <submittedName>
        <fullName evidence="2">Uncharacterized protein</fullName>
    </submittedName>
</protein>
<evidence type="ECO:0000313" key="3">
    <source>
        <dbReference type="Proteomes" id="UP000298513"/>
    </source>
</evidence>
<reference evidence="2 3" key="1">
    <citation type="submission" date="2019-04" db="EMBL/GenBank/DDBJ databases">
        <title>Streptomyces sp. nov. Bv016 isolated from bark of Buahinia variegata.</title>
        <authorList>
            <person name="Kanchanasin P."/>
            <person name="Tanasupawat S."/>
            <person name="Yuki M."/>
            <person name="Kudo T."/>
        </authorList>
    </citation>
    <scope>NUCLEOTIDE SEQUENCE [LARGE SCALE GENOMIC DNA]</scope>
    <source>
        <strain evidence="2 3">JCM 4765</strain>
    </source>
</reference>
<evidence type="ECO:0000256" key="1">
    <source>
        <dbReference type="SAM" id="MobiDB-lite"/>
    </source>
</evidence>
<dbReference type="EMBL" id="SRRU01000004">
    <property type="protein sequence ID" value="TGN83984.1"/>
    <property type="molecule type" value="Genomic_DNA"/>
</dbReference>
<proteinExistence type="predicted"/>
<feature type="region of interest" description="Disordered" evidence="1">
    <location>
        <begin position="73"/>
        <end position="93"/>
    </location>
</feature>
<dbReference type="AlphaFoldDB" id="A0A4Z1DL30"/>
<evidence type="ECO:0000313" key="2">
    <source>
        <dbReference type="EMBL" id="TGN83984.1"/>
    </source>
</evidence>
<dbReference type="GeneID" id="91531097"/>
<sequence length="120" mass="12919">MNASEGAAKSSPELPALCAHDVLSNSDLFYVHFDERGCSVTLGFSRVHGSEGFEFFLRFPDVRDVHVRGWGAPGQKDVHVDRAPDGTVQVSASSDGSSLRFRAADATLSRTRDFLASSSS</sequence>
<gene>
    <name evidence="2" type="ORF">E5082_14265</name>
</gene>
<name>A0A4Z1DL30_STRGP</name>
<accession>A0A4Z1DL30</accession>
<comment type="caution">
    <text evidence="2">The sequence shown here is derived from an EMBL/GenBank/DDBJ whole genome shotgun (WGS) entry which is preliminary data.</text>
</comment>